<protein>
    <submittedName>
        <fullName evidence="3">Mucin-17-like</fullName>
    </submittedName>
</protein>
<feature type="region of interest" description="Disordered" evidence="1">
    <location>
        <begin position="124"/>
        <end position="279"/>
    </location>
</feature>
<dbReference type="Proteomes" id="UP000261580">
    <property type="component" value="Unassembled WGS sequence"/>
</dbReference>
<feature type="region of interest" description="Disordered" evidence="1">
    <location>
        <begin position="1056"/>
        <end position="1118"/>
    </location>
</feature>
<dbReference type="PROSITE" id="PS50982">
    <property type="entry name" value="MBD"/>
    <property type="match status" value="1"/>
</dbReference>
<feature type="compositionally biased region" description="Polar residues" evidence="1">
    <location>
        <begin position="742"/>
        <end position="755"/>
    </location>
</feature>
<name>A0A3Q4G3H8_NEOBR</name>
<organism evidence="3 4">
    <name type="scientific">Neolamprologus brichardi</name>
    <name type="common">Fairy cichlid</name>
    <name type="synonym">Lamprologus brichardi</name>
    <dbReference type="NCBI Taxonomy" id="32507"/>
    <lineage>
        <taxon>Eukaryota</taxon>
        <taxon>Metazoa</taxon>
        <taxon>Chordata</taxon>
        <taxon>Craniata</taxon>
        <taxon>Vertebrata</taxon>
        <taxon>Euteleostomi</taxon>
        <taxon>Actinopterygii</taxon>
        <taxon>Neopterygii</taxon>
        <taxon>Teleostei</taxon>
        <taxon>Neoteleostei</taxon>
        <taxon>Acanthomorphata</taxon>
        <taxon>Ovalentaria</taxon>
        <taxon>Cichlomorphae</taxon>
        <taxon>Cichliformes</taxon>
        <taxon>Cichlidae</taxon>
        <taxon>African cichlids</taxon>
        <taxon>Pseudocrenilabrinae</taxon>
        <taxon>Lamprologini</taxon>
        <taxon>Neolamprologus</taxon>
    </lineage>
</organism>
<feature type="region of interest" description="Disordered" evidence="1">
    <location>
        <begin position="1183"/>
        <end position="1202"/>
    </location>
</feature>
<dbReference type="GO" id="GO:0005634">
    <property type="term" value="C:nucleus"/>
    <property type="evidence" value="ECO:0007669"/>
    <property type="project" value="TreeGrafter"/>
</dbReference>
<evidence type="ECO:0000313" key="3">
    <source>
        <dbReference type="Ensembl" id="ENSNBRP00000002905.1"/>
    </source>
</evidence>
<dbReference type="GeneTree" id="ENSGT00530000064137"/>
<dbReference type="Ensembl" id="ENSNBRT00000003012.1">
    <property type="protein sequence ID" value="ENSNBRP00000002905.1"/>
    <property type="gene ID" value="ENSNBRG00000002307.1"/>
</dbReference>
<feature type="compositionally biased region" description="Polar residues" evidence="1">
    <location>
        <begin position="660"/>
        <end position="681"/>
    </location>
</feature>
<feature type="region of interest" description="Disordered" evidence="1">
    <location>
        <begin position="1253"/>
        <end position="1298"/>
    </location>
</feature>
<dbReference type="OMA" id="PFANFHH"/>
<sequence>MMGGSDTVSGDKDGVHTTAIHVPIGWQRRVEGGQVLYVSPSGTTLSNLEEVKTYLMTDGTCKCGLECPLIINKVFNFTVGVKVEQHSQPLGKAEQDMTKLCNHRRKVVAMAALCRSMQASQLPFASFHHPGNQGDTPQRSPRTPTPQSNSQSQRTPKTPETPVSPRLGPLSSPPPSSPVTLGGGGRGTQTHPHHPHVVIVGGSTPPSLSPSVHNLSMSPHQRSCHPSASPSSLSEQGGGLPAAGGTLMGNNLPQRRKSTSSSPHSPLSSGSPNPSPQLPKYKLEDILEQFKNSGNSSTNNHHLLNPNNPSLLTNQSSSNPHGLSSKSSKTPTSTAGSQVFGLNSAGPSSLPLGPYLNHHHSHQGKLPHPASFPASSLLSAAAKAQLANQITQGQRSNVASNAVSLASSLEVLKEAQQQQASKVTNSTLHNTASTVFFPPSHSLVQSLASSSSHLPQSAERNTSYRKRQRRSPTVLSMLTDTKQLCNGLRKTPPEDAVSATNAIMLDNHHQLLSGQMPRFPAPRQTAQLSRPLRPNEALDFTTGPTPTATPLGLDPPTQPLSALLHLLSLQNAQATVSASSSALAQSGSVSVEGGGHTNKQSPKQSPSSPTHQSNVRDLPTRSPCRTDNTNSPPLSPQPLSPPPPSSQFTSAQSHLHRQSTKSTPLQKDSSCTVLPNSDFHNSSSPSQQTPPSPFGKHQRTDNHIPSVDPASQSSLQVASPQGTSEFGDPKISTLTKPPATSPGLTSSSRQGENHSPPNPSAVGDSATPLSLAEAFPFMNQEQLLQLLSSTGGVPSVLDPTVLASLPLGGLWLGGQHAQVPPASVQLQINNNHLFPLLPLLSGAQGEFPLNLLGLLNPLPAPASAPSAVQEADLTEKPNLHALLMASLLQQQASLLPLSALGQLSQVSLEVPIQQSQQISTTLEGLSLDKTSGLLDPSTLTGPGLLEVTQGLLPIPAGAEGSIQALQSLLIPATLPPPSAAFLPLSPALLTAALSSAELHPPPNTQLAPAQQTQHSQPQVPTDAGVDTLIPVSLQSKDNPILQQLLPTLLNPLNLAPASEGEKPVSLQEAQSPAPQEDIPANQITPEVIPSPVPALAPAPAQESTPASQRGSEGRSVIDPYTSFMDTIYTSFLQVSAKEQEDGAHLGPSDPTSPFCASAPVSLSPRRACSLRNPDLSRLSLEAAAHSPAQGTPKPTEDGSVSPLQRKPVMVEGHTHPEPPLPPIYLEEAKTDCAGPAASMCPYVDPGVDRQGHLPQVGYLSPGDGCNSRPTEETTGTLLHSEQGMVTAGARRGRKRKQT</sequence>
<dbReference type="PANTHER" id="PTHR16112">
    <property type="entry name" value="METHYL-CPG BINDING PROTEIN, DROSOPHILA"/>
    <property type="match status" value="1"/>
</dbReference>
<dbReference type="SUPFAM" id="SSF54171">
    <property type="entry name" value="DNA-binding domain"/>
    <property type="match status" value="1"/>
</dbReference>
<feature type="compositionally biased region" description="Low complexity" evidence="1">
    <location>
        <begin position="447"/>
        <end position="458"/>
    </location>
</feature>
<feature type="compositionally biased region" description="Polar residues" evidence="1">
    <location>
        <begin position="335"/>
        <end position="347"/>
    </location>
</feature>
<feature type="compositionally biased region" description="Polar residues" evidence="1">
    <location>
        <begin position="149"/>
        <end position="158"/>
    </location>
</feature>
<reference evidence="3" key="1">
    <citation type="submission" date="2025-08" db="UniProtKB">
        <authorList>
            <consortium name="Ensembl"/>
        </authorList>
    </citation>
    <scope>IDENTIFICATION</scope>
</reference>
<dbReference type="GO" id="GO:0010369">
    <property type="term" value="C:chromocenter"/>
    <property type="evidence" value="ECO:0007669"/>
    <property type="project" value="TreeGrafter"/>
</dbReference>
<feature type="compositionally biased region" description="Polar residues" evidence="1">
    <location>
        <begin position="204"/>
        <end position="221"/>
    </location>
</feature>
<feature type="region of interest" description="Disordered" evidence="1">
    <location>
        <begin position="999"/>
        <end position="1023"/>
    </location>
</feature>
<evidence type="ECO:0000256" key="1">
    <source>
        <dbReference type="SAM" id="MobiDB-lite"/>
    </source>
</evidence>
<dbReference type="PANTHER" id="PTHR16112:SF17">
    <property type="entry name" value="METHYL-CPG-BINDING DOMAIN PROTEIN 6"/>
    <property type="match status" value="1"/>
</dbReference>
<evidence type="ECO:0000313" key="4">
    <source>
        <dbReference type="Proteomes" id="UP000261580"/>
    </source>
</evidence>
<feature type="region of interest" description="Disordered" evidence="1">
    <location>
        <begin position="291"/>
        <end position="371"/>
    </location>
</feature>
<reference evidence="3" key="2">
    <citation type="submission" date="2025-09" db="UniProtKB">
        <authorList>
            <consortium name="Ensembl"/>
        </authorList>
    </citation>
    <scope>IDENTIFICATION</scope>
</reference>
<feature type="compositionally biased region" description="Polar residues" evidence="1">
    <location>
        <begin position="709"/>
        <end position="724"/>
    </location>
</feature>
<feature type="compositionally biased region" description="Low complexity" evidence="1">
    <location>
        <begin position="292"/>
        <end position="334"/>
    </location>
</feature>
<proteinExistence type="predicted"/>
<accession>A0A3Q4G3H8</accession>
<feature type="compositionally biased region" description="Low complexity" evidence="1">
    <location>
        <begin position="541"/>
        <end position="556"/>
    </location>
</feature>
<dbReference type="InterPro" id="IPR001739">
    <property type="entry name" value="Methyl_CpG_DNA-bd"/>
</dbReference>
<feature type="compositionally biased region" description="Polar residues" evidence="1">
    <location>
        <begin position="1004"/>
        <end position="1019"/>
    </location>
</feature>
<feature type="compositionally biased region" description="Low complexity" evidence="1">
    <location>
        <begin position="136"/>
        <end position="148"/>
    </location>
</feature>
<dbReference type="Bgee" id="ENSNBRG00000002307">
    <property type="expression patterns" value="Expressed in blood and 6 other cell types or tissues"/>
</dbReference>
<keyword evidence="4" id="KW-1185">Reference proteome</keyword>
<feature type="compositionally biased region" description="Low complexity" evidence="1">
    <location>
        <begin position="599"/>
        <end position="609"/>
    </location>
</feature>
<feature type="region of interest" description="Disordered" evidence="1">
    <location>
        <begin position="587"/>
        <end position="766"/>
    </location>
</feature>
<feature type="compositionally biased region" description="Low complexity" evidence="1">
    <location>
        <begin position="224"/>
        <end position="234"/>
    </location>
</feature>
<feature type="region of interest" description="Disordered" evidence="1">
    <location>
        <begin position="447"/>
        <end position="473"/>
    </location>
</feature>
<dbReference type="GO" id="GO:0003682">
    <property type="term" value="F:chromatin binding"/>
    <property type="evidence" value="ECO:0007669"/>
    <property type="project" value="TreeGrafter"/>
</dbReference>
<feature type="region of interest" description="Disordered" evidence="1">
    <location>
        <begin position="514"/>
        <end position="556"/>
    </location>
</feature>
<dbReference type="GO" id="GO:0003677">
    <property type="term" value="F:DNA binding"/>
    <property type="evidence" value="ECO:0007669"/>
    <property type="project" value="InterPro"/>
</dbReference>
<feature type="compositionally biased region" description="Pro residues" evidence="1">
    <location>
        <begin position="633"/>
        <end position="645"/>
    </location>
</feature>
<evidence type="ECO:0000259" key="2">
    <source>
        <dbReference type="PROSITE" id="PS50982"/>
    </source>
</evidence>
<feature type="domain" description="MBD" evidence="2">
    <location>
        <begin position="12"/>
        <end position="82"/>
    </location>
</feature>
<dbReference type="InterPro" id="IPR016177">
    <property type="entry name" value="DNA-bd_dom_sf"/>
</dbReference>
<dbReference type="STRING" id="32507.ENSNBRP00000002905"/>
<feature type="compositionally biased region" description="Low complexity" evidence="1">
    <location>
        <begin position="259"/>
        <end position="272"/>
    </location>
</feature>
<dbReference type="SMART" id="SM00391">
    <property type="entry name" value="MBD"/>
    <property type="match status" value="1"/>
</dbReference>
<feature type="compositionally biased region" description="Polar residues" evidence="1">
    <location>
        <begin position="1101"/>
        <end position="1110"/>
    </location>
</feature>